<evidence type="ECO:0000256" key="2">
    <source>
        <dbReference type="ARBA" id="ARBA00023125"/>
    </source>
</evidence>
<gene>
    <name evidence="5" type="ORF">BFS35_002925</name>
</gene>
<keyword evidence="3" id="KW-0804">Transcription</keyword>
<sequence>MIIETNYGLYLSREDKLTEGLVRYDDTYKIIFNEFQHNFYQIENSDVSFGEEKIITLQPSTKHKQIKVSKRKQLLAIHASYVKGIEQDLNLKMSYFDMPIKRDASMIQMFKKIDHIMNTIQSNQIKAQYLDAMITELIIHKAFFSVDQDEVLINKEKKIIENYVQKNYREKLTLNQMANDLSYSKYYLIRLFKQYFNMTPIEYINYIRIKKALNIINKNGVLLTEIAYFVGYNSYQQFSKWFKFFTFITPNEYVKKYS</sequence>
<dbReference type="Proteomes" id="UP000229523">
    <property type="component" value="Unassembled WGS sequence"/>
</dbReference>
<dbReference type="InterPro" id="IPR009057">
    <property type="entry name" value="Homeodomain-like_sf"/>
</dbReference>
<evidence type="ECO:0000259" key="4">
    <source>
        <dbReference type="PROSITE" id="PS01124"/>
    </source>
</evidence>
<dbReference type="Pfam" id="PF12833">
    <property type="entry name" value="HTH_18"/>
    <property type="match status" value="1"/>
</dbReference>
<evidence type="ECO:0000256" key="3">
    <source>
        <dbReference type="ARBA" id="ARBA00023163"/>
    </source>
</evidence>
<evidence type="ECO:0000313" key="5">
    <source>
        <dbReference type="EMBL" id="RAI82655.1"/>
    </source>
</evidence>
<dbReference type="PANTHER" id="PTHR43280">
    <property type="entry name" value="ARAC-FAMILY TRANSCRIPTIONAL REGULATOR"/>
    <property type="match status" value="1"/>
</dbReference>
<evidence type="ECO:0000256" key="1">
    <source>
        <dbReference type="ARBA" id="ARBA00023015"/>
    </source>
</evidence>
<dbReference type="PANTHER" id="PTHR43280:SF28">
    <property type="entry name" value="HTH-TYPE TRANSCRIPTIONAL ACTIVATOR RHAS"/>
    <property type="match status" value="1"/>
</dbReference>
<protein>
    <submittedName>
        <fullName evidence="5">AraC family transcriptional regulator</fullName>
    </submittedName>
</protein>
<dbReference type="InterPro" id="IPR018060">
    <property type="entry name" value="HTH_AraC"/>
</dbReference>
<dbReference type="EMBL" id="MJBI02000001">
    <property type="protein sequence ID" value="RAI82655.1"/>
    <property type="molecule type" value="Genomic_DNA"/>
</dbReference>
<reference evidence="5 6" key="1">
    <citation type="journal article" date="2018" name="Front. Microbiol.">
        <title>Description and Comparative Genomics of Macrococcus caseolyticus subsp. hominis subsp. nov., Macrococcus goetzii sp. nov., Macrococcus epidermidis sp. nov., and Macrococcus bohemicus sp. nov., Novel Macrococci From Human Clinical Material With Virulence Potential and Suspected Uptake of Foreign DNA by Natural Transformation.</title>
        <authorList>
            <person name="Maslanova I."/>
            <person name="Wertheimer Z."/>
            <person name="Sedlacek I."/>
            <person name="Svec P."/>
            <person name="Indrakova A."/>
            <person name="Kovarovic V."/>
            <person name="Schumann P."/>
            <person name="Sproer C."/>
            <person name="Kralova S."/>
            <person name="Sedo O."/>
            <person name="Kristofova L."/>
            <person name="Vrbovska V."/>
            <person name="Fuzik T."/>
            <person name="Petras P."/>
            <person name="Zdrahal Z."/>
            <person name="Ruzickova V."/>
            <person name="Doskar J."/>
            <person name="Pantucek R."/>
        </authorList>
    </citation>
    <scope>NUCLEOTIDE SEQUENCE [LARGE SCALE GENOMIC DNA]</scope>
    <source>
        <strain evidence="5 6">CCM 4927</strain>
    </source>
</reference>
<proteinExistence type="predicted"/>
<comment type="caution">
    <text evidence="5">The sequence shown here is derived from an EMBL/GenBank/DDBJ whole genome shotgun (WGS) entry which is preliminary data.</text>
</comment>
<dbReference type="GO" id="GO:0003700">
    <property type="term" value="F:DNA-binding transcription factor activity"/>
    <property type="evidence" value="ECO:0007669"/>
    <property type="project" value="InterPro"/>
</dbReference>
<evidence type="ECO:0000313" key="6">
    <source>
        <dbReference type="Proteomes" id="UP000229523"/>
    </source>
</evidence>
<keyword evidence="2" id="KW-0238">DNA-binding</keyword>
<organism evidence="5 6">
    <name type="scientific">Macrococcoides goetzii</name>
    <dbReference type="NCBI Taxonomy" id="1891097"/>
    <lineage>
        <taxon>Bacteria</taxon>
        <taxon>Bacillati</taxon>
        <taxon>Bacillota</taxon>
        <taxon>Bacilli</taxon>
        <taxon>Bacillales</taxon>
        <taxon>Staphylococcaceae</taxon>
        <taxon>Macrococcoides</taxon>
    </lineage>
</organism>
<dbReference type="SMART" id="SM00342">
    <property type="entry name" value="HTH_ARAC"/>
    <property type="match status" value="1"/>
</dbReference>
<name>A0A2G5NSI9_9STAP</name>
<feature type="domain" description="HTH araC/xylS-type" evidence="4">
    <location>
        <begin position="158"/>
        <end position="256"/>
    </location>
</feature>
<dbReference type="RefSeq" id="WP_099578006.1">
    <property type="nucleotide sequence ID" value="NZ_MJBI02000001.1"/>
</dbReference>
<dbReference type="PROSITE" id="PS01124">
    <property type="entry name" value="HTH_ARAC_FAMILY_2"/>
    <property type="match status" value="1"/>
</dbReference>
<dbReference type="GO" id="GO:0043565">
    <property type="term" value="F:sequence-specific DNA binding"/>
    <property type="evidence" value="ECO:0007669"/>
    <property type="project" value="InterPro"/>
</dbReference>
<dbReference type="Gene3D" id="1.10.10.60">
    <property type="entry name" value="Homeodomain-like"/>
    <property type="match status" value="2"/>
</dbReference>
<dbReference type="AlphaFoldDB" id="A0A2G5NSI9"/>
<dbReference type="SUPFAM" id="SSF46689">
    <property type="entry name" value="Homeodomain-like"/>
    <property type="match status" value="2"/>
</dbReference>
<accession>A0A2G5NSI9</accession>
<keyword evidence="6" id="KW-1185">Reference proteome</keyword>
<keyword evidence="1" id="KW-0805">Transcription regulation</keyword>